<organism evidence="10 11">
    <name type="scientific">Basidiobolus ranarum</name>
    <dbReference type="NCBI Taxonomy" id="34480"/>
    <lineage>
        <taxon>Eukaryota</taxon>
        <taxon>Fungi</taxon>
        <taxon>Fungi incertae sedis</taxon>
        <taxon>Zoopagomycota</taxon>
        <taxon>Entomophthoromycotina</taxon>
        <taxon>Basidiobolomycetes</taxon>
        <taxon>Basidiobolales</taxon>
        <taxon>Basidiobolaceae</taxon>
        <taxon>Basidiobolus</taxon>
    </lineage>
</organism>
<gene>
    <name evidence="10" type="ORF">K7432_012171</name>
</gene>
<dbReference type="InterPro" id="IPR045113">
    <property type="entry name" value="Rpb7-like"/>
</dbReference>
<dbReference type="InterPro" id="IPR041901">
    <property type="entry name" value="RNAP_I_Rpa43_N"/>
</dbReference>
<evidence type="ECO:0000256" key="3">
    <source>
        <dbReference type="ARBA" id="ARBA00022478"/>
    </source>
</evidence>
<evidence type="ECO:0000256" key="1">
    <source>
        <dbReference type="ARBA" id="ARBA00004604"/>
    </source>
</evidence>
<sequence length="296" mass="33209">MAKRKDSVTLENSPAVATPSKKQKKSKKSKDLSEQYVSAEAEVAEQLEVPVTPTKSVEISSFKSAIPITKPYPDLEWNDANSSPFAETCIKMFITLPPCFCNDPLQGINEQLNSFLMRYVPQVDGIVLAHSDLKILESTGRIMFDSPYSHFWIKVNLLVWKPTKGIKLVGTINLQSQDHIGLLLYNTFNASIPAEFIPQSKYEWRQETTQADESEEAPITGEWVLKHNGTPIGMDGWLEFTVEDLVKANDMITVSGSLVPTEETSQAVEETPVNKKRRSEEDGEKSTKKKKKSKKN</sequence>
<evidence type="ECO:0008006" key="12">
    <source>
        <dbReference type="Google" id="ProtNLM"/>
    </source>
</evidence>
<comment type="caution">
    <text evidence="10">The sequence shown here is derived from an EMBL/GenBank/DDBJ whole genome shotgun (WGS) entry which is preliminary data.</text>
</comment>
<evidence type="ECO:0000313" key="11">
    <source>
        <dbReference type="Proteomes" id="UP001479436"/>
    </source>
</evidence>
<evidence type="ECO:0000256" key="2">
    <source>
        <dbReference type="ARBA" id="ARBA00005930"/>
    </source>
</evidence>
<evidence type="ECO:0000256" key="5">
    <source>
        <dbReference type="ARBA" id="ARBA00023163"/>
    </source>
</evidence>
<dbReference type="Pfam" id="PF03876">
    <property type="entry name" value="SHS2_Rpb7-N"/>
    <property type="match status" value="1"/>
</dbReference>
<keyword evidence="3" id="KW-0240">DNA-directed RNA polymerase</keyword>
<dbReference type="Gene3D" id="2.40.50.1060">
    <property type="match status" value="1"/>
</dbReference>
<dbReference type="Gene3D" id="3.30.1490.120">
    <property type="entry name" value="RNA polymerase Rpb7-like, N-terminal domain"/>
    <property type="match status" value="1"/>
</dbReference>
<evidence type="ECO:0000259" key="9">
    <source>
        <dbReference type="Pfam" id="PF17875"/>
    </source>
</evidence>
<dbReference type="Pfam" id="PF17875">
    <property type="entry name" value="RPA43_OB"/>
    <property type="match status" value="1"/>
</dbReference>
<protein>
    <recommendedName>
        <fullName evidence="12">RPA43 OB domain-containing protein</fullName>
    </recommendedName>
</protein>
<evidence type="ECO:0000256" key="7">
    <source>
        <dbReference type="SAM" id="MobiDB-lite"/>
    </source>
</evidence>
<dbReference type="InterPro" id="IPR041178">
    <property type="entry name" value="RPA43_OB"/>
</dbReference>
<dbReference type="PANTHER" id="PTHR12709:SF5">
    <property type="entry name" value="DNA-DIRECTED RNA POLYMERASE I SUBUNIT RPA43"/>
    <property type="match status" value="1"/>
</dbReference>
<keyword evidence="11" id="KW-1185">Reference proteome</keyword>
<accession>A0ABR2VT89</accession>
<dbReference type="InterPro" id="IPR005576">
    <property type="entry name" value="Rpb7-like_N"/>
</dbReference>
<comment type="subcellular location">
    <subcellularLocation>
        <location evidence="1">Nucleus</location>
        <location evidence="1">Nucleolus</location>
    </subcellularLocation>
</comment>
<reference evidence="10 11" key="1">
    <citation type="submission" date="2023-04" db="EMBL/GenBank/DDBJ databases">
        <title>Genome of Basidiobolus ranarum AG-B5.</title>
        <authorList>
            <person name="Stajich J.E."/>
            <person name="Carter-House D."/>
            <person name="Gryganskyi A."/>
        </authorList>
    </citation>
    <scope>NUCLEOTIDE SEQUENCE [LARGE SCALE GENOMIC DNA]</scope>
    <source>
        <strain evidence="10 11">AG-B5</strain>
    </source>
</reference>
<feature type="domain" description="RPA43 OB" evidence="9">
    <location>
        <begin position="162"/>
        <end position="258"/>
    </location>
</feature>
<feature type="domain" description="RNA polymerase Rpb7-like N-terminal" evidence="8">
    <location>
        <begin position="92"/>
        <end position="147"/>
    </location>
</feature>
<keyword evidence="5" id="KW-0804">Transcription</keyword>
<keyword evidence="4" id="KW-0597">Phosphoprotein</keyword>
<proteinExistence type="inferred from homology"/>
<evidence type="ECO:0000256" key="4">
    <source>
        <dbReference type="ARBA" id="ARBA00022553"/>
    </source>
</evidence>
<dbReference type="CDD" id="cd04328">
    <property type="entry name" value="RNAP_I_Rpa43_N"/>
    <property type="match status" value="1"/>
</dbReference>
<name>A0ABR2VT89_9FUNG</name>
<evidence type="ECO:0000256" key="6">
    <source>
        <dbReference type="ARBA" id="ARBA00023242"/>
    </source>
</evidence>
<feature type="compositionally biased region" description="Basic residues" evidence="7">
    <location>
        <begin position="287"/>
        <end position="296"/>
    </location>
</feature>
<dbReference type="PANTHER" id="PTHR12709">
    <property type="entry name" value="DNA-DIRECTED RNA POLYMERASE II, III"/>
    <property type="match status" value="1"/>
</dbReference>
<comment type="similarity">
    <text evidence="2">Belongs to the eukaryotic RPA43 RNA polymerase subunit family.</text>
</comment>
<feature type="region of interest" description="Disordered" evidence="7">
    <location>
        <begin position="1"/>
        <end position="33"/>
    </location>
</feature>
<dbReference type="EMBL" id="JASJQH010007900">
    <property type="protein sequence ID" value="KAK9700477.1"/>
    <property type="molecule type" value="Genomic_DNA"/>
</dbReference>
<dbReference type="Proteomes" id="UP001479436">
    <property type="component" value="Unassembled WGS sequence"/>
</dbReference>
<dbReference type="InterPro" id="IPR036898">
    <property type="entry name" value="RNA_pol_Rpb7-like_N_sf"/>
</dbReference>
<feature type="compositionally biased region" description="Polar residues" evidence="7">
    <location>
        <begin position="257"/>
        <end position="268"/>
    </location>
</feature>
<evidence type="ECO:0000313" key="10">
    <source>
        <dbReference type="EMBL" id="KAK9700477.1"/>
    </source>
</evidence>
<feature type="region of interest" description="Disordered" evidence="7">
    <location>
        <begin position="257"/>
        <end position="296"/>
    </location>
</feature>
<keyword evidence="6" id="KW-0539">Nucleus</keyword>
<evidence type="ECO:0000259" key="8">
    <source>
        <dbReference type="Pfam" id="PF03876"/>
    </source>
</evidence>